<evidence type="ECO:0000313" key="3">
    <source>
        <dbReference type="Proteomes" id="UP000019812"/>
    </source>
</evidence>
<feature type="compositionally biased region" description="Low complexity" evidence="1">
    <location>
        <begin position="19"/>
        <end position="30"/>
    </location>
</feature>
<feature type="region of interest" description="Disordered" evidence="1">
    <location>
        <begin position="19"/>
        <end position="44"/>
    </location>
</feature>
<reference evidence="2 3" key="1">
    <citation type="submission" date="2014-07" db="EMBL/GenBank/DDBJ databases">
        <title>Expanding our view of genomic diversity in Candidatus Accumulibacter clades.</title>
        <authorList>
            <person name="Skennerton C.T."/>
            <person name="Barr J.J."/>
            <person name="Slater F.R."/>
            <person name="Bond P.L."/>
            <person name="Tyson G.W."/>
        </authorList>
    </citation>
    <scope>NUCLEOTIDE SEQUENCE [LARGE SCALE GENOMIC DNA]</scope>
    <source>
        <strain evidence="3">SK-01</strain>
    </source>
</reference>
<comment type="caution">
    <text evidence="2">The sequence shown here is derived from an EMBL/GenBank/DDBJ whole genome shotgun (WGS) entry which is preliminary data.</text>
</comment>
<evidence type="ECO:0000256" key="1">
    <source>
        <dbReference type="SAM" id="MobiDB-lite"/>
    </source>
</evidence>
<protein>
    <submittedName>
        <fullName evidence="2">Uncharacterized protein</fullName>
    </submittedName>
</protein>
<accession>A0A084XUB0</accession>
<sequence length="44" mass="5059">MRRLLFSTQPFRRPLANVTETSTEDNCTTTKGATEYSAKHDVRQ</sequence>
<evidence type="ECO:0000313" key="2">
    <source>
        <dbReference type="EMBL" id="KFB66054.1"/>
    </source>
</evidence>
<dbReference type="EMBL" id="JDSS02000052">
    <property type="protein sequence ID" value="KFB66054.1"/>
    <property type="molecule type" value="Genomic_DNA"/>
</dbReference>
<gene>
    <name evidence="2" type="ORF">CAPSK01_004657</name>
</gene>
<organism evidence="2 3">
    <name type="scientific">Candidatus Accumulibacter vicinus</name>
    <dbReference type="NCBI Taxonomy" id="2954382"/>
    <lineage>
        <taxon>Bacteria</taxon>
        <taxon>Pseudomonadati</taxon>
        <taxon>Pseudomonadota</taxon>
        <taxon>Betaproteobacteria</taxon>
        <taxon>Candidatus Accumulibacter</taxon>
    </lineage>
</organism>
<dbReference type="Proteomes" id="UP000019812">
    <property type="component" value="Unassembled WGS sequence"/>
</dbReference>
<name>A0A084XUB0_9PROT</name>
<dbReference type="AlphaFoldDB" id="A0A084XUB0"/>
<proteinExistence type="predicted"/>